<dbReference type="OrthoDB" id="432412at2759"/>
<feature type="region of interest" description="Disordered" evidence="1">
    <location>
        <begin position="110"/>
        <end position="130"/>
    </location>
</feature>
<dbReference type="PANTHER" id="PTHR15955">
    <property type="entry name" value="RWD DOMAIN CONTAINING PROTEIN 2"/>
    <property type="match status" value="1"/>
</dbReference>
<dbReference type="Proteomes" id="UP000700596">
    <property type="component" value="Unassembled WGS sequence"/>
</dbReference>
<reference evidence="2" key="1">
    <citation type="journal article" date="2021" name="Nat. Commun.">
        <title>Genetic determinants of endophytism in the Arabidopsis root mycobiome.</title>
        <authorList>
            <person name="Mesny F."/>
            <person name="Miyauchi S."/>
            <person name="Thiergart T."/>
            <person name="Pickel B."/>
            <person name="Atanasova L."/>
            <person name="Karlsson M."/>
            <person name="Huettel B."/>
            <person name="Barry K.W."/>
            <person name="Haridas S."/>
            <person name="Chen C."/>
            <person name="Bauer D."/>
            <person name="Andreopoulos W."/>
            <person name="Pangilinan J."/>
            <person name="LaButti K."/>
            <person name="Riley R."/>
            <person name="Lipzen A."/>
            <person name="Clum A."/>
            <person name="Drula E."/>
            <person name="Henrissat B."/>
            <person name="Kohler A."/>
            <person name="Grigoriev I.V."/>
            <person name="Martin F.M."/>
            <person name="Hacquard S."/>
        </authorList>
    </citation>
    <scope>NUCLEOTIDE SEQUENCE</scope>
    <source>
        <strain evidence="2">MPI-CAGE-CH-0243</strain>
    </source>
</reference>
<evidence type="ECO:0000313" key="2">
    <source>
        <dbReference type="EMBL" id="KAH7126613.1"/>
    </source>
</evidence>
<gene>
    <name evidence="2" type="ORF">B0J11DRAFT_433357</name>
</gene>
<protein>
    <recommendedName>
        <fullName evidence="4">RWD domain-containing protein</fullName>
    </recommendedName>
</protein>
<proteinExistence type="predicted"/>
<name>A0A9P9DWB9_9PLEO</name>
<feature type="compositionally biased region" description="Basic and acidic residues" evidence="1">
    <location>
        <begin position="110"/>
        <end position="119"/>
    </location>
</feature>
<dbReference type="CDD" id="cd24163">
    <property type="entry name" value="RWDD2_C"/>
    <property type="match status" value="1"/>
</dbReference>
<sequence>MCQDDESRLAMELELLEAMYPDQTTYSARSRDFKYNSHAALLHLRLPELYPEAGFPEVLAANDASKRDIRDKTKASVRALELGQGEESLDAIIACFQELVAAEEERNDLQNNPRIDDTSVAHAPQSPTSEPSKTVVVWLHHLLALSKRKLATSPPRHVCGITKPGYPGVMVFAGPRSAVNDHVNTLKAENWQAFQVRYEGDELWEFGHGAETVREVETMAEVVKMLEAGEHGARHKGEFLKAVGIK</sequence>
<dbReference type="InterPro" id="IPR059181">
    <property type="entry name" value="RWDD2A-B_C"/>
</dbReference>
<keyword evidence="3" id="KW-1185">Reference proteome</keyword>
<comment type="caution">
    <text evidence="2">The sequence shown here is derived from an EMBL/GenBank/DDBJ whole genome shotgun (WGS) entry which is preliminary data.</text>
</comment>
<evidence type="ECO:0000313" key="3">
    <source>
        <dbReference type="Proteomes" id="UP000700596"/>
    </source>
</evidence>
<evidence type="ECO:0000256" key="1">
    <source>
        <dbReference type="SAM" id="MobiDB-lite"/>
    </source>
</evidence>
<dbReference type="EMBL" id="JAGMWT010000006">
    <property type="protein sequence ID" value="KAH7126613.1"/>
    <property type="molecule type" value="Genomic_DNA"/>
</dbReference>
<dbReference type="PANTHER" id="PTHR15955:SF8">
    <property type="entry name" value="RWD DOMAIN-CONTAINING PROTEIN 2B-RELATED"/>
    <property type="match status" value="1"/>
</dbReference>
<organism evidence="2 3">
    <name type="scientific">Dendryphion nanum</name>
    <dbReference type="NCBI Taxonomy" id="256645"/>
    <lineage>
        <taxon>Eukaryota</taxon>
        <taxon>Fungi</taxon>
        <taxon>Dikarya</taxon>
        <taxon>Ascomycota</taxon>
        <taxon>Pezizomycotina</taxon>
        <taxon>Dothideomycetes</taxon>
        <taxon>Pleosporomycetidae</taxon>
        <taxon>Pleosporales</taxon>
        <taxon>Torulaceae</taxon>
        <taxon>Dendryphion</taxon>
    </lineage>
</organism>
<evidence type="ECO:0008006" key="4">
    <source>
        <dbReference type="Google" id="ProtNLM"/>
    </source>
</evidence>
<accession>A0A9P9DWB9</accession>
<dbReference type="InterPro" id="IPR017359">
    <property type="entry name" value="Phi-like"/>
</dbReference>
<dbReference type="AlphaFoldDB" id="A0A9P9DWB9"/>